<name>A0AAX4HNJ7_9BACT</name>
<accession>A0AAX4HNJ7</accession>
<dbReference type="EMBL" id="CP139487">
    <property type="protein sequence ID" value="WPU64851.1"/>
    <property type="molecule type" value="Genomic_DNA"/>
</dbReference>
<evidence type="ECO:0000256" key="1">
    <source>
        <dbReference type="SAM" id="SignalP"/>
    </source>
</evidence>
<organism evidence="2 3">
    <name type="scientific">Peredibacter starrii</name>
    <dbReference type="NCBI Taxonomy" id="28202"/>
    <lineage>
        <taxon>Bacteria</taxon>
        <taxon>Pseudomonadati</taxon>
        <taxon>Bdellovibrionota</taxon>
        <taxon>Bacteriovoracia</taxon>
        <taxon>Bacteriovoracales</taxon>
        <taxon>Bacteriovoracaceae</taxon>
        <taxon>Peredibacter</taxon>
    </lineage>
</organism>
<evidence type="ECO:0000313" key="2">
    <source>
        <dbReference type="EMBL" id="WPU64851.1"/>
    </source>
</evidence>
<gene>
    <name evidence="2" type="ORF">SOO65_19335</name>
</gene>
<feature type="chain" id="PRO_5043399534" evidence="1">
    <location>
        <begin position="19"/>
        <end position="123"/>
    </location>
</feature>
<dbReference type="AlphaFoldDB" id="A0AAX4HNJ7"/>
<feature type="signal peptide" evidence="1">
    <location>
        <begin position="1"/>
        <end position="18"/>
    </location>
</feature>
<dbReference type="Proteomes" id="UP001324634">
    <property type="component" value="Chromosome"/>
</dbReference>
<dbReference type="KEGG" id="psti:SOO65_19335"/>
<sequence length="123" mass="13866">MRHLFLISLLSMSSVVWAAQDWKVVAETTSCDEKVQILAKEGEKYVLAVQGDTKTKLVAKDGSAFHENSMKTTEFETDLKSDDFKQGNPTYTFIQPSYVEGNPPKVDVYASGVKKRCKMEHTR</sequence>
<protein>
    <submittedName>
        <fullName evidence="2">Uncharacterized protein</fullName>
    </submittedName>
</protein>
<proteinExistence type="predicted"/>
<keyword evidence="1" id="KW-0732">Signal</keyword>
<dbReference type="RefSeq" id="WP_321394445.1">
    <property type="nucleotide sequence ID" value="NZ_CP139487.1"/>
</dbReference>
<reference evidence="2 3" key="1">
    <citation type="submission" date="2023-11" db="EMBL/GenBank/DDBJ databases">
        <title>Peredibacter starrii A3.12.</title>
        <authorList>
            <person name="Mitchell R.J."/>
        </authorList>
    </citation>
    <scope>NUCLEOTIDE SEQUENCE [LARGE SCALE GENOMIC DNA]</scope>
    <source>
        <strain evidence="2 3">A3.12</strain>
    </source>
</reference>
<keyword evidence="3" id="KW-1185">Reference proteome</keyword>
<evidence type="ECO:0000313" key="3">
    <source>
        <dbReference type="Proteomes" id="UP001324634"/>
    </source>
</evidence>